<reference evidence="1 2" key="1">
    <citation type="submission" date="2018-11" db="EMBL/GenBank/DDBJ databases">
        <authorList>
            <consortium name="Pathogen Informatics"/>
        </authorList>
    </citation>
    <scope>NUCLEOTIDE SEQUENCE [LARGE SCALE GENOMIC DNA]</scope>
</reference>
<evidence type="ECO:0000313" key="1">
    <source>
        <dbReference type="EMBL" id="VDN14989.1"/>
    </source>
</evidence>
<evidence type="ECO:0000313" key="2">
    <source>
        <dbReference type="Proteomes" id="UP000281553"/>
    </source>
</evidence>
<dbReference type="OrthoDB" id="194358at2759"/>
<dbReference type="Proteomes" id="UP000281553">
    <property type="component" value="Unassembled WGS sequence"/>
</dbReference>
<accession>A0A3P7P2X0</accession>
<gene>
    <name evidence="1" type="ORF">DILT_LOCUS10820</name>
</gene>
<name>A0A3P7P2X0_DIBLA</name>
<keyword evidence="2" id="KW-1185">Reference proteome</keyword>
<proteinExistence type="predicted"/>
<organism evidence="1 2">
    <name type="scientific">Dibothriocephalus latus</name>
    <name type="common">Fish tapeworm</name>
    <name type="synonym">Diphyllobothrium latum</name>
    <dbReference type="NCBI Taxonomy" id="60516"/>
    <lineage>
        <taxon>Eukaryota</taxon>
        <taxon>Metazoa</taxon>
        <taxon>Spiralia</taxon>
        <taxon>Lophotrochozoa</taxon>
        <taxon>Platyhelminthes</taxon>
        <taxon>Cestoda</taxon>
        <taxon>Eucestoda</taxon>
        <taxon>Diphyllobothriidea</taxon>
        <taxon>Diphyllobothriidae</taxon>
        <taxon>Dibothriocephalus</taxon>
    </lineage>
</organism>
<dbReference type="EMBL" id="UYRU01061035">
    <property type="protein sequence ID" value="VDN14989.1"/>
    <property type="molecule type" value="Genomic_DNA"/>
</dbReference>
<protein>
    <submittedName>
        <fullName evidence="1">Uncharacterized protein</fullName>
    </submittedName>
</protein>
<sequence length="40" mass="4695">MDQIEEGLAFCHPCWPGELEFVENERNVMNAYRSQYATDT</sequence>
<dbReference type="AlphaFoldDB" id="A0A3P7P2X0"/>